<feature type="transmembrane region" description="Helical" evidence="8">
    <location>
        <begin position="91"/>
        <end position="113"/>
    </location>
</feature>
<proteinExistence type="inferred from homology"/>
<comment type="similarity">
    <text evidence="2">Belongs to the MmpS family.</text>
</comment>
<evidence type="ECO:0000313" key="10">
    <source>
        <dbReference type="Proteomes" id="UP000069443"/>
    </source>
</evidence>
<evidence type="ECO:0000256" key="5">
    <source>
        <dbReference type="ARBA" id="ARBA00022989"/>
    </source>
</evidence>
<dbReference type="InterPro" id="IPR038468">
    <property type="entry name" value="MmpS_C"/>
</dbReference>
<reference evidence="10" key="2">
    <citation type="submission" date="2016-02" db="EMBL/GenBank/DDBJ databases">
        <title>Draft genome sequence of five rapidly growing Mycobacterium species.</title>
        <authorList>
            <person name="Katahira K."/>
            <person name="Gotou Y."/>
            <person name="Iida K."/>
            <person name="Ogura Y."/>
            <person name="Hayashi T."/>
        </authorList>
    </citation>
    <scope>NUCLEOTIDE SEQUENCE [LARGE SCALE GENOMIC DNA]</scope>
    <source>
        <strain evidence="10">JCM15298</strain>
    </source>
</reference>
<evidence type="ECO:0000256" key="8">
    <source>
        <dbReference type="SAM" id="Phobius"/>
    </source>
</evidence>
<feature type="region of interest" description="Disordered" evidence="7">
    <location>
        <begin position="1"/>
        <end position="84"/>
    </location>
</feature>
<keyword evidence="6 8" id="KW-0472">Membrane</keyword>
<keyword evidence="10" id="KW-1185">Reference proteome</keyword>
<dbReference type="STRING" id="228230.RMCC_3996"/>
<organism evidence="9 10">
    <name type="scientific">Mycolicibacterium canariasense</name>
    <name type="common">Mycobacterium canariasense</name>
    <dbReference type="NCBI Taxonomy" id="228230"/>
    <lineage>
        <taxon>Bacteria</taxon>
        <taxon>Bacillati</taxon>
        <taxon>Actinomycetota</taxon>
        <taxon>Actinomycetes</taxon>
        <taxon>Mycobacteriales</taxon>
        <taxon>Mycobacteriaceae</taxon>
        <taxon>Mycolicibacterium</taxon>
    </lineage>
</organism>
<sequence length="258" mass="26529">MGMTNSPRGDEPTQRLDGGYGDAYPGHPGYPGYSDPAYAGQGPYGTRPTEPLPAYPAYDPAYAAGPYGAPPQQPPLPGDPAPPDGPRPPRWLWFLAAIAIVAVLALVIALVIVNSSQQDTVVAPVPSLTEPTTTAPTTTRRPTTSTVPAPVPSSSPTTPTTPGVPGADPSATETVVYDVSGTGRAINITYVDTGGVLQTEFNVLLPWSKQVDLTKPAKGSASVSIINVGRQVSCSITIDGAQVQQRSGSGLTICSPIG</sequence>
<reference evidence="10" key="1">
    <citation type="journal article" date="2016" name="Genome Announc.">
        <title>Draft Genome Sequences of Five Rapidly Growing Mycobacterium Species, M. thermoresistibile, M. fortuitum subsp. acetamidolyticum, M. canariasense, M. brisbanense, and M. novocastrense.</title>
        <authorList>
            <person name="Katahira K."/>
            <person name="Ogura Y."/>
            <person name="Gotoh Y."/>
            <person name="Hayashi T."/>
        </authorList>
    </citation>
    <scope>NUCLEOTIDE SEQUENCE [LARGE SCALE GENOMIC DNA]</scope>
    <source>
        <strain evidence="10">JCM15298</strain>
    </source>
</reference>
<feature type="region of interest" description="Disordered" evidence="7">
    <location>
        <begin position="127"/>
        <end position="170"/>
    </location>
</feature>
<comment type="caution">
    <text evidence="9">The sequence shown here is derived from an EMBL/GenBank/DDBJ whole genome shotgun (WGS) entry which is preliminary data.</text>
</comment>
<evidence type="ECO:0000256" key="4">
    <source>
        <dbReference type="ARBA" id="ARBA00022692"/>
    </source>
</evidence>
<feature type="compositionally biased region" description="Pro residues" evidence="7">
    <location>
        <begin position="68"/>
        <end position="84"/>
    </location>
</feature>
<dbReference type="Gene3D" id="2.60.40.2880">
    <property type="entry name" value="MmpS1-5, C-terminal soluble domain"/>
    <property type="match status" value="1"/>
</dbReference>
<evidence type="ECO:0000256" key="1">
    <source>
        <dbReference type="ARBA" id="ARBA00004236"/>
    </source>
</evidence>
<dbReference type="EMBL" id="BCSY01000065">
    <property type="protein sequence ID" value="GAS97030.1"/>
    <property type="molecule type" value="Genomic_DNA"/>
</dbReference>
<feature type="compositionally biased region" description="Low complexity" evidence="7">
    <location>
        <begin position="55"/>
        <end position="67"/>
    </location>
</feature>
<evidence type="ECO:0000256" key="7">
    <source>
        <dbReference type="SAM" id="MobiDB-lite"/>
    </source>
</evidence>
<comment type="subcellular location">
    <subcellularLocation>
        <location evidence="1">Cell membrane</location>
    </subcellularLocation>
</comment>
<feature type="compositionally biased region" description="Low complexity" evidence="7">
    <location>
        <begin position="131"/>
        <end position="161"/>
    </location>
</feature>
<dbReference type="Pfam" id="PF05423">
    <property type="entry name" value="Mycobact_memb"/>
    <property type="match status" value="1"/>
</dbReference>
<dbReference type="Proteomes" id="UP000069443">
    <property type="component" value="Unassembled WGS sequence"/>
</dbReference>
<dbReference type="AlphaFoldDB" id="A0A100WF47"/>
<keyword evidence="4 8" id="KW-0812">Transmembrane</keyword>
<keyword evidence="3" id="KW-1003">Cell membrane</keyword>
<evidence type="ECO:0000256" key="6">
    <source>
        <dbReference type="ARBA" id="ARBA00023136"/>
    </source>
</evidence>
<name>A0A100WF47_MYCCR</name>
<evidence type="ECO:0000256" key="3">
    <source>
        <dbReference type="ARBA" id="ARBA00022475"/>
    </source>
</evidence>
<evidence type="ECO:0000313" key="9">
    <source>
        <dbReference type="EMBL" id="GAS97030.1"/>
    </source>
</evidence>
<dbReference type="GO" id="GO:0005886">
    <property type="term" value="C:plasma membrane"/>
    <property type="evidence" value="ECO:0007669"/>
    <property type="project" value="UniProtKB-SubCell"/>
</dbReference>
<protein>
    <submittedName>
        <fullName evidence="9">Conserved proline rich membrane protein</fullName>
    </submittedName>
</protein>
<evidence type="ECO:0000256" key="2">
    <source>
        <dbReference type="ARBA" id="ARBA00007531"/>
    </source>
</evidence>
<dbReference type="InterPro" id="IPR008693">
    <property type="entry name" value="MmpS"/>
</dbReference>
<accession>A0A100WF47</accession>
<keyword evidence="5 8" id="KW-1133">Transmembrane helix</keyword>
<gene>
    <name evidence="9" type="ORF">RMCC_3996</name>
</gene>